<dbReference type="PANTHER" id="PTHR10804:SF11">
    <property type="entry name" value="PROLIFERATION-ASSOCIATED PROTEIN 2G4"/>
    <property type="match status" value="1"/>
</dbReference>
<dbReference type="InterPro" id="IPR047113">
    <property type="entry name" value="PA2G4/ARX1"/>
</dbReference>
<dbReference type="CDD" id="cd01089">
    <property type="entry name" value="PA2G4-like"/>
    <property type="match status" value="1"/>
</dbReference>
<keyword evidence="5" id="KW-1185">Reference proteome</keyword>
<dbReference type="OrthoDB" id="5876363at2759"/>
<dbReference type="Proteomes" id="UP000230750">
    <property type="component" value="Unassembled WGS sequence"/>
</dbReference>
<feature type="domain" description="Peptidase M24" evidence="3">
    <location>
        <begin position="21"/>
        <end position="199"/>
    </location>
</feature>
<gene>
    <name evidence="4" type="ORF">BSL78_22669</name>
</gene>
<dbReference type="InterPro" id="IPR004545">
    <property type="entry name" value="PA2G4"/>
</dbReference>
<dbReference type="InterPro" id="IPR000994">
    <property type="entry name" value="Pept_M24"/>
</dbReference>
<dbReference type="Gene3D" id="3.90.230.10">
    <property type="entry name" value="Creatinase/methionine aminopeptidase superfamily"/>
    <property type="match status" value="1"/>
</dbReference>
<dbReference type="SUPFAM" id="SSF55920">
    <property type="entry name" value="Creatinase/aminopeptidase"/>
    <property type="match status" value="1"/>
</dbReference>
<dbReference type="NCBIfam" id="TIGR00495">
    <property type="entry name" value="crvDNA_42K"/>
    <property type="match status" value="1"/>
</dbReference>
<feature type="coiled-coil region" evidence="2">
    <location>
        <begin position="139"/>
        <end position="166"/>
    </location>
</feature>
<dbReference type="InterPro" id="IPR036005">
    <property type="entry name" value="Creatinase/aminopeptidase-like"/>
</dbReference>
<name>A0A2G8JXP3_STIJA</name>
<dbReference type="FunFam" id="3.90.230.10:FF:000013">
    <property type="entry name" value="DNA-binding protein, 42 kDa"/>
    <property type="match status" value="1"/>
</dbReference>
<evidence type="ECO:0000313" key="4">
    <source>
        <dbReference type="EMBL" id="PIK40489.1"/>
    </source>
</evidence>
<reference evidence="4 5" key="1">
    <citation type="journal article" date="2017" name="PLoS Biol.">
        <title>The sea cucumber genome provides insights into morphological evolution and visceral regeneration.</title>
        <authorList>
            <person name="Zhang X."/>
            <person name="Sun L."/>
            <person name="Yuan J."/>
            <person name="Sun Y."/>
            <person name="Gao Y."/>
            <person name="Zhang L."/>
            <person name="Li S."/>
            <person name="Dai H."/>
            <person name="Hamel J.F."/>
            <person name="Liu C."/>
            <person name="Yu Y."/>
            <person name="Liu S."/>
            <person name="Lin W."/>
            <person name="Guo K."/>
            <person name="Jin S."/>
            <person name="Xu P."/>
            <person name="Storey K.B."/>
            <person name="Huan P."/>
            <person name="Zhang T."/>
            <person name="Zhou Y."/>
            <person name="Zhang J."/>
            <person name="Lin C."/>
            <person name="Li X."/>
            <person name="Xing L."/>
            <person name="Huo D."/>
            <person name="Sun M."/>
            <person name="Wang L."/>
            <person name="Mercier A."/>
            <person name="Li F."/>
            <person name="Yang H."/>
            <person name="Xiang J."/>
        </authorList>
    </citation>
    <scope>NUCLEOTIDE SEQUENCE [LARGE SCALE GENOMIC DNA]</scope>
    <source>
        <strain evidence="4">Shaxun</strain>
        <tissue evidence="4">Muscle</tissue>
    </source>
</reference>
<proteinExistence type="inferred from homology"/>
<dbReference type="EMBL" id="MRZV01001116">
    <property type="protein sequence ID" value="PIK40489.1"/>
    <property type="molecule type" value="Genomic_DNA"/>
</dbReference>
<keyword evidence="2" id="KW-0175">Coiled coil</keyword>
<dbReference type="FunFam" id="1.10.10.10:FF:000029">
    <property type="entry name" value="Proliferation-associated 2G4, a"/>
    <property type="match status" value="1"/>
</dbReference>
<evidence type="ECO:0000259" key="3">
    <source>
        <dbReference type="Pfam" id="PF00557"/>
    </source>
</evidence>
<dbReference type="PANTHER" id="PTHR10804">
    <property type="entry name" value="PROTEASE FAMILY M24 METHIONYL AMINOPEPTIDASE, AMINOPEPTIDASE P"/>
    <property type="match status" value="1"/>
</dbReference>
<comment type="similarity">
    <text evidence="1">Belongs to the peptidase M24 family.</text>
</comment>
<dbReference type="SUPFAM" id="SSF46785">
    <property type="entry name" value="Winged helix' DNA-binding domain"/>
    <property type="match status" value="1"/>
</dbReference>
<evidence type="ECO:0000256" key="2">
    <source>
        <dbReference type="SAM" id="Coils"/>
    </source>
</evidence>
<protein>
    <submittedName>
        <fullName evidence="4">Putative proliferation-associated protein 2G4</fullName>
    </submittedName>
</protein>
<dbReference type="InterPro" id="IPR036390">
    <property type="entry name" value="WH_DNA-bd_sf"/>
</dbReference>
<evidence type="ECO:0000256" key="1">
    <source>
        <dbReference type="ARBA" id="ARBA00007319"/>
    </source>
</evidence>
<dbReference type="STRING" id="307972.A0A2G8JXP3"/>
<dbReference type="InterPro" id="IPR036388">
    <property type="entry name" value="WH-like_DNA-bd_sf"/>
</dbReference>
<accession>A0A2G8JXP3</accession>
<dbReference type="Gene3D" id="1.10.10.10">
    <property type="entry name" value="Winged helix-like DNA-binding domain superfamily/Winged helix DNA-binding domain"/>
    <property type="match status" value="1"/>
</dbReference>
<organism evidence="4 5">
    <name type="scientific">Stichopus japonicus</name>
    <name type="common">Sea cucumber</name>
    <dbReference type="NCBI Taxonomy" id="307972"/>
    <lineage>
        <taxon>Eukaryota</taxon>
        <taxon>Metazoa</taxon>
        <taxon>Echinodermata</taxon>
        <taxon>Eleutherozoa</taxon>
        <taxon>Echinozoa</taxon>
        <taxon>Holothuroidea</taxon>
        <taxon>Aspidochirotacea</taxon>
        <taxon>Aspidochirotida</taxon>
        <taxon>Stichopodidae</taxon>
        <taxon>Apostichopus</taxon>
    </lineage>
</organism>
<dbReference type="AlphaFoldDB" id="A0A2G8JXP3"/>
<evidence type="ECO:0000313" key="5">
    <source>
        <dbReference type="Proteomes" id="UP000230750"/>
    </source>
</evidence>
<dbReference type="Pfam" id="PF00557">
    <property type="entry name" value="Peptidase_M24"/>
    <property type="match status" value="1"/>
</dbReference>
<sequence>MADSGSEEELTISNDLVVTKYKMAGDMVNCILKEVHAAIAPGKKVLEICEFGDNRLLEETGKVYKNKDIKKGIAFPTCISINNCVCHFSPLRSDKEVEFKEGDLVKVDLGAHIDGFVAVCAYSFVVGASKDNKVKDRRADAILAAHNSAEAVLRKLKQEVENYDVTEVIQKVSESFECQPIQGMLSHQLKQHVINGEKSIIQNPTDEQRREHEKCSLEMNEVYAVDVLVSTGEGKSKEGDTRTTVFKKTDAKYNLKSKTSRVFYSDVSNRFTVMPFTLRGLKIGRARLGVVECVKHSLVEPYPVFYEKEGEFVAQFKFTVLLMPNGPLRITQAPVDVSGYESEKKIEDKDMLAAHKAAEAAEGKEAPQLVKADE</sequence>
<comment type="caution">
    <text evidence="4">The sequence shown here is derived from an EMBL/GenBank/DDBJ whole genome shotgun (WGS) entry which is preliminary data.</text>
</comment>